<dbReference type="EMBL" id="PGCI01001494">
    <property type="protein sequence ID" value="PLW04673.1"/>
    <property type="molecule type" value="Genomic_DNA"/>
</dbReference>
<organism evidence="2 3">
    <name type="scientific">Puccinia coronata f. sp. avenae</name>
    <dbReference type="NCBI Taxonomy" id="200324"/>
    <lineage>
        <taxon>Eukaryota</taxon>
        <taxon>Fungi</taxon>
        <taxon>Dikarya</taxon>
        <taxon>Basidiomycota</taxon>
        <taxon>Pucciniomycotina</taxon>
        <taxon>Pucciniomycetes</taxon>
        <taxon>Pucciniales</taxon>
        <taxon>Pucciniaceae</taxon>
        <taxon>Puccinia</taxon>
    </lineage>
</organism>
<reference evidence="2 3" key="1">
    <citation type="submission" date="2017-11" db="EMBL/GenBank/DDBJ databases">
        <title>De novo assembly and phasing of dikaryotic genomes from two isolates of Puccinia coronata f. sp. avenae, the causal agent of oat crown rust.</title>
        <authorList>
            <person name="Miller M.E."/>
            <person name="Zhang Y."/>
            <person name="Omidvar V."/>
            <person name="Sperschneider J."/>
            <person name="Schwessinger B."/>
            <person name="Raley C."/>
            <person name="Palmer J.M."/>
            <person name="Garnica D."/>
            <person name="Upadhyaya N."/>
            <person name="Rathjen J."/>
            <person name="Taylor J.M."/>
            <person name="Park R.F."/>
            <person name="Dodds P.N."/>
            <person name="Hirsch C.D."/>
            <person name="Kianian S.F."/>
            <person name="Figueroa M."/>
        </authorList>
    </citation>
    <scope>NUCLEOTIDE SEQUENCE [LARGE SCALE GENOMIC DNA]</scope>
    <source>
        <strain evidence="2">12SD80</strain>
    </source>
</reference>
<evidence type="ECO:0000313" key="2">
    <source>
        <dbReference type="EMBL" id="PLW04673.1"/>
    </source>
</evidence>
<dbReference type="Gene3D" id="3.40.50.300">
    <property type="entry name" value="P-loop containing nucleotide triphosphate hydrolases"/>
    <property type="match status" value="1"/>
</dbReference>
<feature type="compositionally biased region" description="Polar residues" evidence="1">
    <location>
        <begin position="282"/>
        <end position="294"/>
    </location>
</feature>
<accession>A0A2N5RUK0</accession>
<dbReference type="AlphaFoldDB" id="A0A2N5RUK0"/>
<gene>
    <name evidence="2" type="ORF">PCASD_25890</name>
</gene>
<dbReference type="InterPro" id="IPR027417">
    <property type="entry name" value="P-loop_NTPase"/>
</dbReference>
<name>A0A2N5RUK0_9BASI</name>
<feature type="region of interest" description="Disordered" evidence="1">
    <location>
        <begin position="382"/>
        <end position="405"/>
    </location>
</feature>
<proteinExistence type="predicted"/>
<sequence length="405" mass="43767">MAPHGWVGNYWDISELVVSATNHGPLSTSNSRDPYSGSQAPLDRQIFVTANLSISKYLPRLGLTITQINQLDHISRISTWEVSSFHASYPVLHAFKVRVSNLDVHSSIKFDQAKEAYERALSETPTHAKHTSATFCASCPTAPRQLDYYPVSIIADTSKQHPADPPLSASQARPNSHLSINSCTAAPMNSLAGEWEQLGIAGEVLRAISTMEVTKPVGAAQHTEPHLLIGTPSKLLDPVNGLCGHTFDASSFICVILDEMDQLLARNLSDMLTSLMTFLPSNSSAGPHSSETSQPSPPLLSTKHDTDTSSSPPTSTSAPEDWSLSQLRQSPNNSASSLCNSDGRTLGRQTCIFSCTVPQDVLAYARSLNLRVKVIVRREENNNSTSCNTPSVITPMASNFDLGDP</sequence>
<dbReference type="SUPFAM" id="SSF52540">
    <property type="entry name" value="P-loop containing nucleoside triphosphate hydrolases"/>
    <property type="match status" value="1"/>
</dbReference>
<evidence type="ECO:0000313" key="3">
    <source>
        <dbReference type="Proteomes" id="UP000235392"/>
    </source>
</evidence>
<dbReference type="Proteomes" id="UP000235392">
    <property type="component" value="Unassembled WGS sequence"/>
</dbReference>
<feature type="region of interest" description="Disordered" evidence="1">
    <location>
        <begin position="282"/>
        <end position="340"/>
    </location>
</feature>
<comment type="caution">
    <text evidence="2">The sequence shown here is derived from an EMBL/GenBank/DDBJ whole genome shotgun (WGS) entry which is preliminary data.</text>
</comment>
<feature type="compositionally biased region" description="Polar residues" evidence="1">
    <location>
        <begin position="323"/>
        <end position="340"/>
    </location>
</feature>
<evidence type="ECO:0000256" key="1">
    <source>
        <dbReference type="SAM" id="MobiDB-lite"/>
    </source>
</evidence>
<feature type="compositionally biased region" description="Low complexity" evidence="1">
    <location>
        <begin position="308"/>
        <end position="317"/>
    </location>
</feature>
<protein>
    <submittedName>
        <fullName evidence="2">Uncharacterized protein</fullName>
    </submittedName>
</protein>
<feature type="compositionally biased region" description="Polar residues" evidence="1">
    <location>
        <begin position="382"/>
        <end position="392"/>
    </location>
</feature>